<reference evidence="1 2" key="1">
    <citation type="submission" date="2020-02" db="EMBL/GenBank/DDBJ databases">
        <title>Aliifodinibius halophilus 2W32, complete genome.</title>
        <authorList>
            <person name="Li Y."/>
            <person name="Wu S."/>
        </authorList>
    </citation>
    <scope>NUCLEOTIDE SEQUENCE [LARGE SCALE GENOMIC DNA]</scope>
    <source>
        <strain evidence="1 2">2W32</strain>
    </source>
</reference>
<comment type="caution">
    <text evidence="1">The sequence shown here is derived from an EMBL/GenBank/DDBJ whole genome shotgun (WGS) entry which is preliminary data.</text>
</comment>
<sequence length="235" mass="26139">MLFILVGSFVSACTTSGTPYQFNNSGGPTLKKSLFPSDQKLISQAAIGTILGNKIKLPADAKLAVIKFPDSNPRQETSLYGYGYWRSEDYLKLQQSYIDTVVSGVTNAKPIRTVSLLPSLLTPKDPTIPVLREAAVRLQAPLLLIFRINSDIYEEFRFFQKNRAKAFATAELVMLDVRTGIIPFTTIVTKDHLSEKVDSDSNNREMMMRTEQEAVNKALDSATSDLVNFFDNTSL</sequence>
<keyword evidence="2" id="KW-1185">Reference proteome</keyword>
<evidence type="ECO:0008006" key="3">
    <source>
        <dbReference type="Google" id="ProtNLM"/>
    </source>
</evidence>
<name>A0A6M1TCS2_9BACT</name>
<dbReference type="AlphaFoldDB" id="A0A6M1TCS2"/>
<evidence type="ECO:0000313" key="1">
    <source>
        <dbReference type="EMBL" id="NGP90183.1"/>
    </source>
</evidence>
<dbReference type="EMBL" id="JAALLS010000038">
    <property type="protein sequence ID" value="NGP90183.1"/>
    <property type="molecule type" value="Genomic_DNA"/>
</dbReference>
<dbReference type="Proteomes" id="UP000479132">
    <property type="component" value="Unassembled WGS sequence"/>
</dbReference>
<accession>A0A6M1TCS2</accession>
<organism evidence="1 2">
    <name type="scientific">Fodinibius halophilus</name>
    <dbReference type="NCBI Taxonomy" id="1736908"/>
    <lineage>
        <taxon>Bacteria</taxon>
        <taxon>Pseudomonadati</taxon>
        <taxon>Balneolota</taxon>
        <taxon>Balneolia</taxon>
        <taxon>Balneolales</taxon>
        <taxon>Balneolaceae</taxon>
        <taxon>Fodinibius</taxon>
    </lineage>
</organism>
<evidence type="ECO:0000313" key="2">
    <source>
        <dbReference type="Proteomes" id="UP000479132"/>
    </source>
</evidence>
<dbReference type="RefSeq" id="WP_165271407.1">
    <property type="nucleotide sequence ID" value="NZ_JAALLS010000038.1"/>
</dbReference>
<protein>
    <recommendedName>
        <fullName evidence="3">ABC-type transport auxiliary lipoprotein component domain-containing protein</fullName>
    </recommendedName>
</protein>
<gene>
    <name evidence="1" type="ORF">G3569_17625</name>
</gene>
<proteinExistence type="predicted"/>